<feature type="compositionally biased region" description="Basic and acidic residues" evidence="1">
    <location>
        <begin position="261"/>
        <end position="274"/>
    </location>
</feature>
<accession>A0A9W8BIH8</accession>
<dbReference type="Pfam" id="PF19189">
    <property type="entry name" value="Mtf2"/>
    <property type="match status" value="1"/>
</dbReference>
<dbReference type="Proteomes" id="UP001150907">
    <property type="component" value="Unassembled WGS sequence"/>
</dbReference>
<evidence type="ECO:0000259" key="2">
    <source>
        <dbReference type="Pfam" id="PF19189"/>
    </source>
</evidence>
<dbReference type="EMBL" id="JANBQF010000234">
    <property type="protein sequence ID" value="KAJ2003266.1"/>
    <property type="molecule type" value="Genomic_DNA"/>
</dbReference>
<dbReference type="AlphaFoldDB" id="A0A9W8BIH8"/>
<feature type="compositionally biased region" description="Basic and acidic residues" evidence="1">
    <location>
        <begin position="48"/>
        <end position="59"/>
    </location>
</feature>
<feature type="domain" description="Mtf2-like C-terminal" evidence="2">
    <location>
        <begin position="321"/>
        <end position="421"/>
    </location>
</feature>
<evidence type="ECO:0000256" key="1">
    <source>
        <dbReference type="SAM" id="MobiDB-lite"/>
    </source>
</evidence>
<feature type="region of interest" description="Disordered" evidence="1">
    <location>
        <begin position="48"/>
        <end position="73"/>
    </location>
</feature>
<feature type="region of interest" description="Disordered" evidence="1">
    <location>
        <begin position="89"/>
        <end position="108"/>
    </location>
</feature>
<dbReference type="InterPro" id="IPR043837">
    <property type="entry name" value="Mtf2-like_C"/>
</dbReference>
<feature type="region of interest" description="Disordered" evidence="1">
    <location>
        <begin position="261"/>
        <end position="285"/>
    </location>
</feature>
<dbReference type="GO" id="GO:0005739">
    <property type="term" value="C:mitochondrion"/>
    <property type="evidence" value="ECO:0007669"/>
    <property type="project" value="InterPro"/>
</dbReference>
<protein>
    <recommendedName>
        <fullName evidence="2">Mtf2-like C-terminal domain-containing protein</fullName>
    </recommendedName>
</protein>
<comment type="caution">
    <text evidence="3">The sequence shown here is derived from an EMBL/GenBank/DDBJ whole genome shotgun (WGS) entry which is preliminary data.</text>
</comment>
<evidence type="ECO:0000313" key="4">
    <source>
        <dbReference type="Proteomes" id="UP001150907"/>
    </source>
</evidence>
<dbReference type="OrthoDB" id="5540344at2759"/>
<reference evidence="3" key="1">
    <citation type="submission" date="2022-07" db="EMBL/GenBank/DDBJ databases">
        <title>Phylogenomic reconstructions and comparative analyses of Kickxellomycotina fungi.</title>
        <authorList>
            <person name="Reynolds N.K."/>
            <person name="Stajich J.E."/>
            <person name="Barry K."/>
            <person name="Grigoriev I.V."/>
            <person name="Crous P."/>
            <person name="Smith M.E."/>
        </authorList>
    </citation>
    <scope>NUCLEOTIDE SEQUENCE</scope>
    <source>
        <strain evidence="3">IMI 214461</strain>
    </source>
</reference>
<keyword evidence="4" id="KW-1185">Reference proteome</keyword>
<organism evidence="3 4">
    <name type="scientific">Coemansia thaxteri</name>
    <dbReference type="NCBI Taxonomy" id="2663907"/>
    <lineage>
        <taxon>Eukaryota</taxon>
        <taxon>Fungi</taxon>
        <taxon>Fungi incertae sedis</taxon>
        <taxon>Zoopagomycota</taxon>
        <taxon>Kickxellomycotina</taxon>
        <taxon>Kickxellomycetes</taxon>
        <taxon>Kickxellales</taxon>
        <taxon>Kickxellaceae</taxon>
        <taxon>Coemansia</taxon>
    </lineage>
</organism>
<proteinExistence type="predicted"/>
<evidence type="ECO:0000313" key="3">
    <source>
        <dbReference type="EMBL" id="KAJ2003266.1"/>
    </source>
</evidence>
<feature type="region of interest" description="Disordered" evidence="1">
    <location>
        <begin position="440"/>
        <end position="465"/>
    </location>
</feature>
<gene>
    <name evidence="3" type="ORF">H4R26_003162</name>
</gene>
<sequence length="465" mass="51269">MSLAHRYVACAAWRTARGLPTCKSQRPWQRPAMRRALHAAFPVQRIRDQDNPDDLHMADEATSATKPDSMMRDAEDGTLDLSALIDMLDPPENARNTSSAGSFGSKLRAPDPAFPSAPIPADNGGEDLGFTELLLALDNNSNAASSHRSVRQAESLGRKIERSKGDPMAEFERILSDLAAKDTQVYKRNRPAPLFWDEGGSSGMERGPRSKFIDDLEPESLFKSGPRSSAFSAGTLTSDPRRISETAARIQRLSAETKLAREHQTVWPHSDAKNRAATPMGKHRTRQDIDLEQSQLSRLSQCQTVAALSSFLYGQLLSTIKPSETRPSPLVYTETIRVARELQSPRIAYFIYRHCRTRLPLQDKLNVLDAAFYEELLVTAWTSLRDISAVVSIIHDAIALGVVSDNKMDAQIDLIVVELHKIYGMPAVAEQVAALKDKLSPKPTGPAANSRMVRSAETAMSQLSV</sequence>
<name>A0A9W8BIH8_9FUNG</name>